<evidence type="ECO:0000313" key="2">
    <source>
        <dbReference type="EMBL" id="GGS39352.1"/>
    </source>
</evidence>
<sequence length="68" mass="7568">MTRIARGCRRAVDKGEERLTVDPMDTVRNDAAAERGHIELQAALAAGTLTTEPRRMKKPQPCRAPRLL</sequence>
<dbReference type="Proteomes" id="UP000653493">
    <property type="component" value="Unassembled WGS sequence"/>
</dbReference>
<gene>
    <name evidence="2" type="ORF">GCM10010238_30780</name>
</gene>
<comment type="caution">
    <text evidence="2">The sequence shown here is derived from an EMBL/GenBank/DDBJ whole genome shotgun (WGS) entry which is preliminary data.</text>
</comment>
<proteinExistence type="predicted"/>
<evidence type="ECO:0000256" key="1">
    <source>
        <dbReference type="SAM" id="MobiDB-lite"/>
    </source>
</evidence>
<feature type="region of interest" description="Disordered" evidence="1">
    <location>
        <begin position="49"/>
        <end position="68"/>
    </location>
</feature>
<dbReference type="AlphaFoldDB" id="A0A918LFF5"/>
<evidence type="ECO:0000313" key="3">
    <source>
        <dbReference type="Proteomes" id="UP000653493"/>
    </source>
</evidence>
<dbReference type="EMBL" id="BMSL01000007">
    <property type="protein sequence ID" value="GGS39352.1"/>
    <property type="molecule type" value="Genomic_DNA"/>
</dbReference>
<organism evidence="2 3">
    <name type="scientific">Streptomyces griseoviridis</name>
    <dbReference type="NCBI Taxonomy" id="45398"/>
    <lineage>
        <taxon>Bacteria</taxon>
        <taxon>Bacillati</taxon>
        <taxon>Actinomycetota</taxon>
        <taxon>Actinomycetes</taxon>
        <taxon>Kitasatosporales</taxon>
        <taxon>Streptomycetaceae</taxon>
        <taxon>Streptomyces</taxon>
    </lineage>
</organism>
<accession>A0A918LFF5</accession>
<keyword evidence="3" id="KW-1185">Reference proteome</keyword>
<reference evidence="2" key="2">
    <citation type="submission" date="2020-09" db="EMBL/GenBank/DDBJ databases">
        <authorList>
            <person name="Sun Q."/>
            <person name="Ohkuma M."/>
        </authorList>
    </citation>
    <scope>NUCLEOTIDE SEQUENCE</scope>
    <source>
        <strain evidence="2">JCM 4234</strain>
    </source>
</reference>
<protein>
    <submittedName>
        <fullName evidence="2">Uncharacterized protein</fullName>
    </submittedName>
</protein>
<reference evidence="2" key="1">
    <citation type="journal article" date="2014" name="Int. J. Syst. Evol. Microbiol.">
        <title>Complete genome sequence of Corynebacterium casei LMG S-19264T (=DSM 44701T), isolated from a smear-ripened cheese.</title>
        <authorList>
            <consortium name="US DOE Joint Genome Institute (JGI-PGF)"/>
            <person name="Walter F."/>
            <person name="Albersmeier A."/>
            <person name="Kalinowski J."/>
            <person name="Ruckert C."/>
        </authorList>
    </citation>
    <scope>NUCLEOTIDE SEQUENCE</scope>
    <source>
        <strain evidence="2">JCM 4234</strain>
    </source>
</reference>
<name>A0A918LFF5_STRGD</name>